<dbReference type="Proteomes" id="UP000198983">
    <property type="component" value="Chromosome I"/>
</dbReference>
<dbReference type="STRING" id="117157.SAMN04489717_0611"/>
<keyword evidence="3" id="KW-1185">Reference proteome</keyword>
<dbReference type="AlphaFoldDB" id="A0A1H1LZK2"/>
<dbReference type="RefSeq" id="WP_092650355.1">
    <property type="nucleotide sequence ID" value="NZ_LT629732.1"/>
</dbReference>
<protein>
    <submittedName>
        <fullName evidence="2">Protein phosphatase 2C</fullName>
    </submittedName>
</protein>
<name>A0A1H1LZK2_9ACTN</name>
<evidence type="ECO:0000259" key="1">
    <source>
        <dbReference type="Pfam" id="PF13672"/>
    </source>
</evidence>
<dbReference type="OrthoDB" id="3190646at2"/>
<feature type="domain" description="PPM-type phosphatase" evidence="1">
    <location>
        <begin position="26"/>
        <end position="150"/>
    </location>
</feature>
<dbReference type="Gene3D" id="3.60.40.10">
    <property type="entry name" value="PPM-type phosphatase domain"/>
    <property type="match status" value="1"/>
</dbReference>
<accession>A0A1H1LZK2</accession>
<dbReference type="InterPro" id="IPR036457">
    <property type="entry name" value="PPM-type-like_dom_sf"/>
</dbReference>
<dbReference type="EMBL" id="LT629732">
    <property type="protein sequence ID" value="SDR79973.1"/>
    <property type="molecule type" value="Genomic_DNA"/>
</dbReference>
<dbReference type="InterPro" id="IPR001932">
    <property type="entry name" value="PPM-type_phosphatase-like_dom"/>
</dbReference>
<proteinExistence type="predicted"/>
<gene>
    <name evidence="2" type="ORF">SAMN04489717_0611</name>
</gene>
<sequence length="287" mass="30381">MVNRTVQVTYASEPGSPDLDNEDFLSAGPRLAVVLDGVTPMVRTDTGCRHGVAWYAQTLGGHLVRLAGRDDGRHDGQDTVPLADCLAEAIVATRDAHSGTCDLAHPDSPAATVAAVRLRGDVLDYLVLADSAVLLDLGDQRLNPLPAEDGIVVITDHRAGDVGRRLRAEGEVPSAPRVRSHRNRPGGYWVAADRPESAYEALSGTVDATGLRRLAVATDGATRLVDTFGSYDWRGALDAIEADGPAAWIARTREAERADAAAEPARRRGRGKVHDDASVVMGVVSTG</sequence>
<reference evidence="2 3" key="1">
    <citation type="submission" date="2016-10" db="EMBL/GenBank/DDBJ databases">
        <authorList>
            <person name="de Groot N.N."/>
        </authorList>
    </citation>
    <scope>NUCLEOTIDE SEQUENCE [LARGE SCALE GENOMIC DNA]</scope>
    <source>
        <strain evidence="2 3">DSM 22024</strain>
    </source>
</reference>
<evidence type="ECO:0000313" key="3">
    <source>
        <dbReference type="Proteomes" id="UP000198983"/>
    </source>
</evidence>
<dbReference type="Pfam" id="PF13672">
    <property type="entry name" value="PP2C_2"/>
    <property type="match status" value="1"/>
</dbReference>
<organism evidence="2 3">
    <name type="scientific">Actinopolymorpha singaporensis</name>
    <dbReference type="NCBI Taxonomy" id="117157"/>
    <lineage>
        <taxon>Bacteria</taxon>
        <taxon>Bacillati</taxon>
        <taxon>Actinomycetota</taxon>
        <taxon>Actinomycetes</taxon>
        <taxon>Propionibacteriales</taxon>
        <taxon>Actinopolymorphaceae</taxon>
        <taxon>Actinopolymorpha</taxon>
    </lineage>
</organism>
<evidence type="ECO:0000313" key="2">
    <source>
        <dbReference type="EMBL" id="SDR79973.1"/>
    </source>
</evidence>